<evidence type="ECO:0000313" key="4">
    <source>
        <dbReference type="EMBL" id="SMF55671.1"/>
    </source>
</evidence>
<organism evidence="4 5">
    <name type="scientific">Trinickia caryophylli</name>
    <name type="common">Paraburkholderia caryophylli</name>
    <dbReference type="NCBI Taxonomy" id="28094"/>
    <lineage>
        <taxon>Bacteria</taxon>
        <taxon>Pseudomonadati</taxon>
        <taxon>Pseudomonadota</taxon>
        <taxon>Betaproteobacteria</taxon>
        <taxon>Burkholderiales</taxon>
        <taxon>Burkholderiaceae</taxon>
        <taxon>Trinickia</taxon>
    </lineage>
</organism>
<keyword evidence="5" id="KW-1185">Reference proteome</keyword>
<dbReference type="Gene3D" id="3.40.50.720">
    <property type="entry name" value="NAD(P)-binding Rossmann-like Domain"/>
    <property type="match status" value="1"/>
</dbReference>
<protein>
    <submittedName>
        <fullName evidence="4">Crotonyl-CoA carboxylase/reductase</fullName>
    </submittedName>
</protein>
<reference evidence="5" key="1">
    <citation type="submission" date="2017-04" db="EMBL/GenBank/DDBJ databases">
        <authorList>
            <person name="Varghese N."/>
            <person name="Submissions S."/>
        </authorList>
    </citation>
    <scope>NUCLEOTIDE SEQUENCE [LARGE SCALE GENOMIC DNA]</scope>
    <source>
        <strain evidence="5">Ballard 720</strain>
    </source>
</reference>
<dbReference type="PANTHER" id="PTHR44154">
    <property type="entry name" value="QUINONE OXIDOREDUCTASE"/>
    <property type="match status" value="1"/>
</dbReference>
<evidence type="ECO:0000256" key="1">
    <source>
        <dbReference type="ARBA" id="ARBA00022857"/>
    </source>
</evidence>
<name>A0A1X7FNF1_TRICW</name>
<evidence type="ECO:0000259" key="3">
    <source>
        <dbReference type="Pfam" id="PF00107"/>
    </source>
</evidence>
<feature type="region of interest" description="Disordered" evidence="2">
    <location>
        <begin position="1"/>
        <end position="56"/>
    </location>
</feature>
<feature type="domain" description="Alcohol dehydrogenase-like C-terminal" evidence="3">
    <location>
        <begin position="121"/>
        <end position="270"/>
    </location>
</feature>
<dbReference type="Proteomes" id="UP000192911">
    <property type="component" value="Unassembled WGS sequence"/>
</dbReference>
<dbReference type="Pfam" id="PF00107">
    <property type="entry name" value="ADH_zinc_N"/>
    <property type="match status" value="1"/>
</dbReference>
<dbReference type="EMBL" id="FXAH01000010">
    <property type="protein sequence ID" value="SMF55671.1"/>
    <property type="molecule type" value="Genomic_DNA"/>
</dbReference>
<dbReference type="InterPro" id="IPR051603">
    <property type="entry name" value="Zinc-ADH_QOR/CCCR"/>
</dbReference>
<dbReference type="InterPro" id="IPR013149">
    <property type="entry name" value="ADH-like_C"/>
</dbReference>
<dbReference type="AlphaFoldDB" id="A0A1X7FNF1"/>
<keyword evidence="1" id="KW-0521">NADP</keyword>
<dbReference type="PANTHER" id="PTHR44154:SF1">
    <property type="entry name" value="QUINONE OXIDOREDUCTASE"/>
    <property type="match status" value="1"/>
</dbReference>
<accession>A0A1X7FNF1</accession>
<dbReference type="STRING" id="28094.SAMN06295900_11074"/>
<evidence type="ECO:0000256" key="2">
    <source>
        <dbReference type="SAM" id="MobiDB-lite"/>
    </source>
</evidence>
<dbReference type="InterPro" id="IPR036291">
    <property type="entry name" value="NAD(P)-bd_dom_sf"/>
</dbReference>
<sequence length="324" mass="35074">MPSLAGLVNKTRPKLAAEPESGNAPGRQTRPRPLKRTQAHKFVDGVRPTSGIEPADGTQVDIGNRTLLSEIEQRHDQQGDEKRIVAHRVFDKPDKKAPLRVREPHALAPGQSVLVWGAAGGLGTMAIQLAALAGARPVAVVSDDSKAAFVKSLGAVGVINRSRFSCWGAPPALDSGAQYASYIENVKKFGKAIWNALGEKRDVDMVFEHPGRDTFAASCYVVKRGGMVVFCAATSGYELACDARYIWMRQKRIQGSHFATLKEAAQANRLVMSGRIDPCLSEVFPWNRLPDAHARIRTNQHLPGNMAVLVQASNLDDVAAASRP</sequence>
<dbReference type="Gene3D" id="3.90.180.10">
    <property type="entry name" value="Medium-chain alcohol dehydrogenases, catalytic domain"/>
    <property type="match status" value="1"/>
</dbReference>
<proteinExistence type="predicted"/>
<feature type="compositionally biased region" description="Basic residues" evidence="2">
    <location>
        <begin position="29"/>
        <end position="39"/>
    </location>
</feature>
<evidence type="ECO:0000313" key="5">
    <source>
        <dbReference type="Proteomes" id="UP000192911"/>
    </source>
</evidence>
<dbReference type="SUPFAM" id="SSF51735">
    <property type="entry name" value="NAD(P)-binding Rossmann-fold domains"/>
    <property type="match status" value="1"/>
</dbReference>
<gene>
    <name evidence="4" type="ORF">SAMN06295900_11074</name>
</gene>